<dbReference type="InterPro" id="IPR029056">
    <property type="entry name" value="Ribokinase-like"/>
</dbReference>
<sequence>MDVYGAGNDGGVCHVDRIAGRVAVIARHVAPLDNPTSSLAENATQASSSCWARNAYFAETKQKPILSQLSMSLARSYTSDSHSDDVWLSKERTRSKDGLWTGPVVVGGMVLDIQSMPDQQHQIRRGTTAPGKVCFAHGGVARNIGECISLLGVTPFLISVVGDDPAGDTLVSYWESCGLSTRGILRVKGKSTPVVSALLDKGGEITAAVADISTVEKSLRPEWILQFEDVIKSAAIVILDGNLLPETLEAACDVARQYGVPIWFEPVSVAKAVRVASFLHKVDFVSPNEAELIAMSEVLTDLPVYPGKVSGLSCRPGGKGKNPLLEGGAAPKESKPHLLSRQQPGDEYQSLGKQQSEAEQVIADLDVHIQRLLLAGVQYVVLKIGPLGALLSYRAIVSGRNHIGKSNVKNAWQGVHATATVENVVMEKVHYPAIPAKVDTCSGGGDCLVAGTVAGLVRSLDIRAALAYGVAAAKWAIESPKNVPDKIPLQQWEGQYQ</sequence>
<comment type="caution">
    <text evidence="4">The sequence shown here is derived from an EMBL/GenBank/DDBJ whole genome shotgun (WGS) entry which is preliminary data.</text>
</comment>
<keyword evidence="1" id="KW-0479">Metal-binding</keyword>
<organism evidence="4 5">
    <name type="scientific">Chara braunii</name>
    <name type="common">Braun's stonewort</name>
    <dbReference type="NCBI Taxonomy" id="69332"/>
    <lineage>
        <taxon>Eukaryota</taxon>
        <taxon>Viridiplantae</taxon>
        <taxon>Streptophyta</taxon>
        <taxon>Charophyceae</taxon>
        <taxon>Charales</taxon>
        <taxon>Characeae</taxon>
        <taxon>Chara</taxon>
    </lineage>
</organism>
<evidence type="ECO:0000313" key="4">
    <source>
        <dbReference type="EMBL" id="GBG78668.1"/>
    </source>
</evidence>
<feature type="domain" description="Carbohydrate kinase PfkB" evidence="3">
    <location>
        <begin position="104"/>
        <end position="298"/>
    </location>
</feature>
<dbReference type="STRING" id="69332.A0A388L8S0"/>
<proteinExistence type="predicted"/>
<dbReference type="OrthoDB" id="198885at2759"/>
<dbReference type="Gene3D" id="3.40.1190.20">
    <property type="match status" value="1"/>
</dbReference>
<evidence type="ECO:0000256" key="1">
    <source>
        <dbReference type="ARBA" id="ARBA00022723"/>
    </source>
</evidence>
<feature type="region of interest" description="Disordered" evidence="2">
    <location>
        <begin position="315"/>
        <end position="353"/>
    </location>
</feature>
<protein>
    <recommendedName>
        <fullName evidence="3">Carbohydrate kinase PfkB domain-containing protein</fullName>
    </recommendedName>
</protein>
<dbReference type="AlphaFoldDB" id="A0A388L8S0"/>
<dbReference type="Proteomes" id="UP000265515">
    <property type="component" value="Unassembled WGS sequence"/>
</dbReference>
<dbReference type="PANTHER" id="PTHR42909">
    <property type="entry name" value="ZGC:136858"/>
    <property type="match status" value="1"/>
</dbReference>
<evidence type="ECO:0000256" key="2">
    <source>
        <dbReference type="SAM" id="MobiDB-lite"/>
    </source>
</evidence>
<dbReference type="EMBL" id="BFEA01000300">
    <property type="protein sequence ID" value="GBG78668.1"/>
    <property type="molecule type" value="Genomic_DNA"/>
</dbReference>
<dbReference type="PANTHER" id="PTHR42909:SF1">
    <property type="entry name" value="CARBOHYDRATE KINASE PFKB DOMAIN-CONTAINING PROTEIN"/>
    <property type="match status" value="1"/>
</dbReference>
<reference evidence="4 5" key="1">
    <citation type="journal article" date="2018" name="Cell">
        <title>The Chara Genome: Secondary Complexity and Implications for Plant Terrestrialization.</title>
        <authorList>
            <person name="Nishiyama T."/>
            <person name="Sakayama H."/>
            <person name="Vries J.D."/>
            <person name="Buschmann H."/>
            <person name="Saint-Marcoux D."/>
            <person name="Ullrich K.K."/>
            <person name="Haas F.B."/>
            <person name="Vanderstraeten L."/>
            <person name="Becker D."/>
            <person name="Lang D."/>
            <person name="Vosolsobe S."/>
            <person name="Rombauts S."/>
            <person name="Wilhelmsson P.K.I."/>
            <person name="Janitza P."/>
            <person name="Kern R."/>
            <person name="Heyl A."/>
            <person name="Rumpler F."/>
            <person name="Villalobos L.I.A.C."/>
            <person name="Clay J.M."/>
            <person name="Skokan R."/>
            <person name="Toyoda A."/>
            <person name="Suzuki Y."/>
            <person name="Kagoshima H."/>
            <person name="Schijlen E."/>
            <person name="Tajeshwar N."/>
            <person name="Catarino B."/>
            <person name="Hetherington A.J."/>
            <person name="Saltykova A."/>
            <person name="Bonnot C."/>
            <person name="Breuninger H."/>
            <person name="Symeonidi A."/>
            <person name="Radhakrishnan G.V."/>
            <person name="Van Nieuwerburgh F."/>
            <person name="Deforce D."/>
            <person name="Chang C."/>
            <person name="Karol K.G."/>
            <person name="Hedrich R."/>
            <person name="Ulvskov P."/>
            <person name="Glockner G."/>
            <person name="Delwiche C.F."/>
            <person name="Petrasek J."/>
            <person name="Van de Peer Y."/>
            <person name="Friml J."/>
            <person name="Beilby M."/>
            <person name="Dolan L."/>
            <person name="Kohara Y."/>
            <person name="Sugano S."/>
            <person name="Fujiyama A."/>
            <person name="Delaux P.-M."/>
            <person name="Quint M."/>
            <person name="TheiBen G."/>
            <person name="Hagemann M."/>
            <person name="Harholt J."/>
            <person name="Dunand C."/>
            <person name="Zachgo S."/>
            <person name="Langdale J."/>
            <person name="Maumus F."/>
            <person name="Straeten D.V.D."/>
            <person name="Gould S.B."/>
            <person name="Rensing S.A."/>
        </authorList>
    </citation>
    <scope>NUCLEOTIDE SEQUENCE [LARGE SCALE GENOMIC DNA]</scope>
    <source>
        <strain evidence="4 5">S276</strain>
    </source>
</reference>
<accession>A0A388L8S0</accession>
<name>A0A388L8S0_CHABU</name>
<dbReference type="OMA" id="GHIMNLM"/>
<dbReference type="Pfam" id="PF00294">
    <property type="entry name" value="PfkB"/>
    <property type="match status" value="1"/>
</dbReference>
<evidence type="ECO:0000259" key="3">
    <source>
        <dbReference type="Pfam" id="PF00294"/>
    </source>
</evidence>
<gene>
    <name evidence="4" type="ORF">CBR_g27891</name>
</gene>
<dbReference type="SUPFAM" id="SSF53613">
    <property type="entry name" value="Ribokinase-like"/>
    <property type="match status" value="1"/>
</dbReference>
<dbReference type="GO" id="GO:0016798">
    <property type="term" value="F:hydrolase activity, acting on glycosyl bonds"/>
    <property type="evidence" value="ECO:0007669"/>
    <property type="project" value="TreeGrafter"/>
</dbReference>
<evidence type="ECO:0000313" key="5">
    <source>
        <dbReference type="Proteomes" id="UP000265515"/>
    </source>
</evidence>
<dbReference type="GO" id="GO:0004730">
    <property type="term" value="F:pseudouridylate synthase activity"/>
    <property type="evidence" value="ECO:0007669"/>
    <property type="project" value="TreeGrafter"/>
</dbReference>
<dbReference type="Gramene" id="GBG78668">
    <property type="protein sequence ID" value="GBG78668"/>
    <property type="gene ID" value="CBR_g27891"/>
</dbReference>
<keyword evidence="5" id="KW-1185">Reference proteome</keyword>
<dbReference type="GO" id="GO:0046872">
    <property type="term" value="F:metal ion binding"/>
    <property type="evidence" value="ECO:0007669"/>
    <property type="project" value="UniProtKB-KW"/>
</dbReference>
<dbReference type="GO" id="GO:0005737">
    <property type="term" value="C:cytoplasm"/>
    <property type="evidence" value="ECO:0007669"/>
    <property type="project" value="TreeGrafter"/>
</dbReference>
<dbReference type="InterPro" id="IPR011611">
    <property type="entry name" value="PfkB_dom"/>
</dbReference>